<protein>
    <submittedName>
        <fullName evidence="1">Uncharacterized protein</fullName>
    </submittedName>
</protein>
<accession>A0A9X9M8C9</accession>
<organism evidence="1 2">
    <name type="scientific">Gulo gulo</name>
    <name type="common">Wolverine</name>
    <name type="synonym">Gluton</name>
    <dbReference type="NCBI Taxonomy" id="48420"/>
    <lineage>
        <taxon>Eukaryota</taxon>
        <taxon>Metazoa</taxon>
        <taxon>Chordata</taxon>
        <taxon>Craniata</taxon>
        <taxon>Vertebrata</taxon>
        <taxon>Euteleostomi</taxon>
        <taxon>Mammalia</taxon>
        <taxon>Eutheria</taxon>
        <taxon>Laurasiatheria</taxon>
        <taxon>Carnivora</taxon>
        <taxon>Caniformia</taxon>
        <taxon>Musteloidea</taxon>
        <taxon>Mustelidae</taxon>
        <taxon>Guloninae</taxon>
        <taxon>Gulo</taxon>
    </lineage>
</organism>
<dbReference type="AlphaFoldDB" id="A0A9X9M8C9"/>
<keyword evidence="2" id="KW-1185">Reference proteome</keyword>
<reference evidence="1 2" key="1">
    <citation type="submission" date="2018-10" db="EMBL/GenBank/DDBJ databases">
        <authorList>
            <person name="Ekblom R."/>
            <person name="Jareborg N."/>
        </authorList>
    </citation>
    <scope>NUCLEOTIDE SEQUENCE [LARGE SCALE GENOMIC DNA]</scope>
    <source>
        <tissue evidence="1">Muscle</tissue>
    </source>
</reference>
<proteinExistence type="predicted"/>
<dbReference type="EMBL" id="CYRY02044333">
    <property type="protein sequence ID" value="VCX39210.1"/>
    <property type="molecule type" value="Genomic_DNA"/>
</dbReference>
<evidence type="ECO:0000313" key="2">
    <source>
        <dbReference type="Proteomes" id="UP000269945"/>
    </source>
</evidence>
<dbReference type="Proteomes" id="UP000269945">
    <property type="component" value="Unassembled WGS sequence"/>
</dbReference>
<sequence length="80" mass="9404">MQKTPALGLSWPTFPPFLHKHLPKSNRPVHTDVNDTQDPYDTWRAPLEFYRFRLTFLSSVFKFTAFKVKMTPSGKAHKRL</sequence>
<gene>
    <name evidence="1" type="ORF">BN2614_LOCUS1</name>
</gene>
<evidence type="ECO:0000313" key="1">
    <source>
        <dbReference type="EMBL" id="VCX39210.1"/>
    </source>
</evidence>
<feature type="non-terminal residue" evidence="1">
    <location>
        <position position="80"/>
    </location>
</feature>
<name>A0A9X9M8C9_GULGU</name>
<comment type="caution">
    <text evidence="1">The sequence shown here is derived from an EMBL/GenBank/DDBJ whole genome shotgun (WGS) entry which is preliminary data.</text>
</comment>